<organism evidence="8 9">
    <name type="scientific">Oharaeibacter diazotrophicus</name>
    <dbReference type="NCBI Taxonomy" id="1920512"/>
    <lineage>
        <taxon>Bacteria</taxon>
        <taxon>Pseudomonadati</taxon>
        <taxon>Pseudomonadota</taxon>
        <taxon>Alphaproteobacteria</taxon>
        <taxon>Hyphomicrobiales</taxon>
        <taxon>Pleomorphomonadaceae</taxon>
        <taxon>Oharaeibacter</taxon>
    </lineage>
</organism>
<evidence type="ECO:0000256" key="5">
    <source>
        <dbReference type="ARBA" id="ARBA00022691"/>
    </source>
</evidence>
<name>A0A4R6RGL1_9HYPH</name>
<comment type="caution">
    <text evidence="8">The sequence shown here is derived from an EMBL/GenBank/DDBJ whole genome shotgun (WGS) entry which is preliminary data.</text>
</comment>
<dbReference type="EC" id="2.1.1.152" evidence="6"/>
<dbReference type="PANTHER" id="PTHR43467:SF1">
    <property type="entry name" value="PRECORRIN-6A SYNTHASE [DEACETYLATING]"/>
    <property type="match status" value="1"/>
</dbReference>
<keyword evidence="9" id="KW-1185">Reference proteome</keyword>
<dbReference type="EMBL" id="SNXY01000007">
    <property type="protein sequence ID" value="TDP85493.1"/>
    <property type="molecule type" value="Genomic_DNA"/>
</dbReference>
<dbReference type="Proteomes" id="UP000294547">
    <property type="component" value="Unassembled WGS sequence"/>
</dbReference>
<dbReference type="GO" id="GO:0043819">
    <property type="term" value="F:precorrin-6A synthase (deacetylating) activity"/>
    <property type="evidence" value="ECO:0007669"/>
    <property type="project" value="UniProtKB-EC"/>
</dbReference>
<sequence length="253" mass="26230">MIDLALVGIGAGAPGHLTLDGIAALNRADVVLVPDKGAEKGELAAVRLRLCAAVLTNPATRIVTVAVPRRAADDPDYAGAVDRWHDAVAAAWGAAIAAALPDGGRVATMVWGDPALYDSTLRIAGRLKATIDLAVTVIPGITALQALTAAHRIPLAEIGAPVLVTTGRRLAERGWPADADTVAVMLDGASAFRALDPADLRIWWGAYLGMPAEILVAGPLAEVAHEILARRTAARAANGWIMDTYLLRRTAAG</sequence>
<dbReference type="Gene3D" id="3.40.1010.10">
    <property type="entry name" value="Cobalt-precorrin-4 Transmethylase, Domain 1"/>
    <property type="match status" value="1"/>
</dbReference>
<evidence type="ECO:0000313" key="8">
    <source>
        <dbReference type="EMBL" id="TDP85493.1"/>
    </source>
</evidence>
<dbReference type="InterPro" id="IPR000878">
    <property type="entry name" value="4pyrrol_Mease"/>
</dbReference>
<dbReference type="OrthoDB" id="9787471at2"/>
<dbReference type="CDD" id="cd11643">
    <property type="entry name" value="Precorrin-6A-synthase"/>
    <property type="match status" value="1"/>
</dbReference>
<comment type="catalytic activity">
    <reaction evidence="6">
        <text>precorrin-5 + S-adenosyl-L-methionine + H2O = precorrin-6A + acetate + S-adenosyl-L-homocysteine + 2 H(+)</text>
        <dbReference type="Rhea" id="RHEA:18261"/>
        <dbReference type="ChEBI" id="CHEBI:15377"/>
        <dbReference type="ChEBI" id="CHEBI:15378"/>
        <dbReference type="ChEBI" id="CHEBI:30089"/>
        <dbReference type="ChEBI" id="CHEBI:57856"/>
        <dbReference type="ChEBI" id="CHEBI:59789"/>
        <dbReference type="ChEBI" id="CHEBI:77871"/>
        <dbReference type="ChEBI" id="CHEBI:77872"/>
        <dbReference type="EC" id="2.1.1.152"/>
    </reaction>
</comment>
<keyword evidence="4 6" id="KW-0808">Transferase</keyword>
<dbReference type="Pfam" id="PF00590">
    <property type="entry name" value="TP_methylase"/>
    <property type="match status" value="1"/>
</dbReference>
<dbReference type="InterPro" id="IPR035996">
    <property type="entry name" value="4pyrrol_Methylase_sf"/>
</dbReference>
<keyword evidence="5 6" id="KW-0949">S-adenosyl-L-methionine</keyword>
<evidence type="ECO:0000256" key="4">
    <source>
        <dbReference type="ARBA" id="ARBA00022679"/>
    </source>
</evidence>
<evidence type="ECO:0000259" key="7">
    <source>
        <dbReference type="Pfam" id="PF00590"/>
    </source>
</evidence>
<feature type="domain" description="Tetrapyrrole methylase" evidence="7">
    <location>
        <begin position="4"/>
        <end position="223"/>
    </location>
</feature>
<dbReference type="GO" id="GO:0032259">
    <property type="term" value="P:methylation"/>
    <property type="evidence" value="ECO:0007669"/>
    <property type="project" value="UniProtKB-KW"/>
</dbReference>
<keyword evidence="3 6" id="KW-0489">Methyltransferase</keyword>
<evidence type="ECO:0000256" key="1">
    <source>
        <dbReference type="ARBA" id="ARBA00004953"/>
    </source>
</evidence>
<proteinExistence type="predicted"/>
<comment type="function">
    <text evidence="6">Catalyzes the methylation of C-1 in precorrin-5 and the subsequent extrusion of acetic acid from the resulting intermediate to form cobalt-precorrin-6A.</text>
</comment>
<accession>A0A4R6RGL1</accession>
<evidence type="ECO:0000256" key="3">
    <source>
        <dbReference type="ARBA" id="ARBA00022603"/>
    </source>
</evidence>
<evidence type="ECO:0000256" key="2">
    <source>
        <dbReference type="ARBA" id="ARBA00022573"/>
    </source>
</evidence>
<keyword evidence="2" id="KW-0169">Cobalamin biosynthesis</keyword>
<evidence type="ECO:0000313" key="9">
    <source>
        <dbReference type="Proteomes" id="UP000294547"/>
    </source>
</evidence>
<evidence type="ECO:0000256" key="6">
    <source>
        <dbReference type="PIRNR" id="PIRNR036525"/>
    </source>
</evidence>
<protein>
    <recommendedName>
        <fullName evidence="6">Precorrin-6A synthase [deacetylating]</fullName>
        <ecNumber evidence="6">2.1.1.152</ecNumber>
    </recommendedName>
</protein>
<dbReference type="PANTHER" id="PTHR43467">
    <property type="entry name" value="COBALT-PRECORRIN-2 C(20)-METHYLTRANSFERASE"/>
    <property type="match status" value="1"/>
</dbReference>
<dbReference type="RefSeq" id="WP_126541336.1">
    <property type="nucleotide sequence ID" value="NZ_BSPM01000004.1"/>
</dbReference>
<dbReference type="SUPFAM" id="SSF53790">
    <property type="entry name" value="Tetrapyrrole methylase"/>
    <property type="match status" value="1"/>
</dbReference>
<dbReference type="InterPro" id="IPR012797">
    <property type="entry name" value="CobF"/>
</dbReference>
<dbReference type="NCBIfam" id="TIGR02434">
    <property type="entry name" value="CobF"/>
    <property type="match status" value="1"/>
</dbReference>
<dbReference type="Gene3D" id="3.30.950.10">
    <property type="entry name" value="Methyltransferase, Cobalt-precorrin-4 Transmethylase, Domain 2"/>
    <property type="match status" value="1"/>
</dbReference>
<dbReference type="InterPro" id="IPR014777">
    <property type="entry name" value="4pyrrole_Mease_sub1"/>
</dbReference>
<dbReference type="InterPro" id="IPR014776">
    <property type="entry name" value="4pyrrole_Mease_sub2"/>
</dbReference>
<gene>
    <name evidence="8" type="ORF">EDD54_2346</name>
</gene>
<dbReference type="GO" id="GO:0009236">
    <property type="term" value="P:cobalamin biosynthetic process"/>
    <property type="evidence" value="ECO:0007669"/>
    <property type="project" value="UniProtKB-KW"/>
</dbReference>
<dbReference type="AlphaFoldDB" id="A0A4R6RGL1"/>
<dbReference type="PIRSF" id="PIRSF036525">
    <property type="entry name" value="CobF"/>
    <property type="match status" value="1"/>
</dbReference>
<reference evidence="8 9" key="1">
    <citation type="submission" date="2019-03" db="EMBL/GenBank/DDBJ databases">
        <title>Genomic Encyclopedia of Type Strains, Phase IV (KMG-IV): sequencing the most valuable type-strain genomes for metagenomic binning, comparative biology and taxonomic classification.</title>
        <authorList>
            <person name="Goeker M."/>
        </authorList>
    </citation>
    <scope>NUCLEOTIDE SEQUENCE [LARGE SCALE GENOMIC DNA]</scope>
    <source>
        <strain evidence="8 9">DSM 102969</strain>
    </source>
</reference>
<comment type="pathway">
    <text evidence="1">Cofactor biosynthesis; adenosylcobalamin biosynthesis.</text>
</comment>